<proteinExistence type="predicted"/>
<dbReference type="Gene3D" id="1.20.120.350">
    <property type="entry name" value="Voltage-gated potassium channels. Chain C"/>
    <property type="match status" value="1"/>
</dbReference>
<keyword evidence="4 12" id="KW-0812">Transmembrane</keyword>
<dbReference type="GO" id="GO:0001508">
    <property type="term" value="P:action potential"/>
    <property type="evidence" value="ECO:0007669"/>
    <property type="project" value="TreeGrafter"/>
</dbReference>
<keyword evidence="10 12" id="KW-0472">Membrane</keyword>
<feature type="transmembrane region" description="Helical" evidence="12">
    <location>
        <begin position="216"/>
        <end position="237"/>
    </location>
</feature>
<evidence type="ECO:0000259" key="13">
    <source>
        <dbReference type="Pfam" id="PF00520"/>
    </source>
</evidence>
<dbReference type="InterPro" id="IPR028325">
    <property type="entry name" value="VG_K_chnl"/>
</dbReference>
<protein>
    <submittedName>
        <fullName evidence="14">Potassium transporter Kef</fullName>
    </submittedName>
</protein>
<dbReference type="SUPFAM" id="SSF81324">
    <property type="entry name" value="Voltage-gated potassium channels"/>
    <property type="match status" value="1"/>
</dbReference>
<evidence type="ECO:0000256" key="9">
    <source>
        <dbReference type="ARBA" id="ARBA00023065"/>
    </source>
</evidence>
<dbReference type="GO" id="GO:0008076">
    <property type="term" value="C:voltage-gated potassium channel complex"/>
    <property type="evidence" value="ECO:0007669"/>
    <property type="project" value="InterPro"/>
</dbReference>
<dbReference type="STRING" id="1293891.TMES_16505"/>
<evidence type="ECO:0000256" key="5">
    <source>
        <dbReference type="ARBA" id="ARBA00022826"/>
    </source>
</evidence>
<feature type="transmembrane region" description="Helical" evidence="12">
    <location>
        <begin position="95"/>
        <end position="118"/>
    </location>
</feature>
<keyword evidence="6" id="KW-0851">Voltage-gated channel</keyword>
<comment type="caution">
    <text evidence="14">The sequence shown here is derived from an EMBL/GenBank/DDBJ whole genome shotgun (WGS) entry which is preliminary data.</text>
</comment>
<feature type="domain" description="Ion transport" evidence="13">
    <location>
        <begin position="30"/>
        <end position="246"/>
    </location>
</feature>
<evidence type="ECO:0000256" key="2">
    <source>
        <dbReference type="ARBA" id="ARBA00022448"/>
    </source>
</evidence>
<dbReference type="RefSeq" id="WP_085584546.1">
    <property type="nucleotide sequence ID" value="NZ_JFKA01000008.1"/>
</dbReference>
<dbReference type="GO" id="GO:0005249">
    <property type="term" value="F:voltage-gated potassium channel activity"/>
    <property type="evidence" value="ECO:0007669"/>
    <property type="project" value="InterPro"/>
</dbReference>
<evidence type="ECO:0000256" key="3">
    <source>
        <dbReference type="ARBA" id="ARBA00022538"/>
    </source>
</evidence>
<accession>A0A1Y2KXF5</accession>
<dbReference type="Pfam" id="PF00520">
    <property type="entry name" value="Ion_trans"/>
    <property type="match status" value="1"/>
</dbReference>
<dbReference type="InterPro" id="IPR005821">
    <property type="entry name" value="Ion_trans_dom"/>
</dbReference>
<keyword evidence="7" id="KW-0630">Potassium</keyword>
<keyword evidence="5" id="KW-0631">Potassium channel</keyword>
<evidence type="ECO:0000256" key="12">
    <source>
        <dbReference type="SAM" id="Phobius"/>
    </source>
</evidence>
<reference evidence="14 15" key="1">
    <citation type="submission" date="2014-03" db="EMBL/GenBank/DDBJ databases">
        <title>The draft genome sequence of Thalassospira mesophila JCM 18969.</title>
        <authorList>
            <person name="Lai Q."/>
            <person name="Shao Z."/>
        </authorList>
    </citation>
    <scope>NUCLEOTIDE SEQUENCE [LARGE SCALE GENOMIC DNA]</scope>
    <source>
        <strain evidence="14 15">JCM 18969</strain>
    </source>
</reference>
<dbReference type="PANTHER" id="PTHR11537:SF254">
    <property type="entry name" value="POTASSIUM VOLTAGE-GATED CHANNEL PROTEIN SHAB"/>
    <property type="match status" value="1"/>
</dbReference>
<keyword evidence="9" id="KW-0406">Ion transport</keyword>
<dbReference type="InterPro" id="IPR027359">
    <property type="entry name" value="Volt_channel_dom_sf"/>
</dbReference>
<dbReference type="Proteomes" id="UP000193391">
    <property type="component" value="Unassembled WGS sequence"/>
</dbReference>
<dbReference type="PANTHER" id="PTHR11537">
    <property type="entry name" value="VOLTAGE-GATED POTASSIUM CHANNEL"/>
    <property type="match status" value="1"/>
</dbReference>
<evidence type="ECO:0000313" key="15">
    <source>
        <dbReference type="Proteomes" id="UP000193391"/>
    </source>
</evidence>
<name>A0A1Y2KXF5_9PROT</name>
<evidence type="ECO:0000313" key="14">
    <source>
        <dbReference type="EMBL" id="OSQ37038.1"/>
    </source>
</evidence>
<feature type="transmembrane region" description="Helical" evidence="12">
    <location>
        <begin position="152"/>
        <end position="176"/>
    </location>
</feature>
<dbReference type="EMBL" id="JFKA01000008">
    <property type="protein sequence ID" value="OSQ37038.1"/>
    <property type="molecule type" value="Genomic_DNA"/>
</dbReference>
<keyword evidence="2" id="KW-0813">Transport</keyword>
<dbReference type="OrthoDB" id="9799090at2"/>
<evidence type="ECO:0000256" key="4">
    <source>
        <dbReference type="ARBA" id="ARBA00022692"/>
    </source>
</evidence>
<dbReference type="Gene3D" id="1.10.287.70">
    <property type="match status" value="1"/>
</dbReference>
<keyword evidence="3" id="KW-0633">Potassium transport</keyword>
<sequence>MSQALRQRCSDILRAKERREPVTMAVHGALSLLIMINVASVVMDTVEPFARNHIDWFWAIEIVCSSAFTLEYLLRIWSAPDDERFAGRFGRLRYIASPMALVDLVSILPVFLLLLTSIDLRFIRIMRLLRLLKFTRYSYGMDLLTTVLRQQIGMLGAASTALACFLIFSSGAIYLLEHQIQPETFGNLPKTLYWSIITLSTVGYGDVVPVTVGGKILAAFIALSGIVMVAVPAGILASAFSSELRRREETYRQTAAQHLQGGAHLTDAMRTRLQSHQEELGLTDEQAELIINDVREVHRGHIVDDTLFCPHCRKALRIEVSDRIHGR</sequence>
<organism evidence="14 15">
    <name type="scientific">Thalassospira mesophila</name>
    <dbReference type="NCBI Taxonomy" id="1293891"/>
    <lineage>
        <taxon>Bacteria</taxon>
        <taxon>Pseudomonadati</taxon>
        <taxon>Pseudomonadota</taxon>
        <taxon>Alphaproteobacteria</taxon>
        <taxon>Rhodospirillales</taxon>
        <taxon>Thalassospiraceae</taxon>
        <taxon>Thalassospira</taxon>
    </lineage>
</organism>
<dbReference type="AlphaFoldDB" id="A0A1Y2KXF5"/>
<evidence type="ECO:0000256" key="11">
    <source>
        <dbReference type="ARBA" id="ARBA00023303"/>
    </source>
</evidence>
<gene>
    <name evidence="14" type="ORF">TMES_16505</name>
</gene>
<keyword evidence="11" id="KW-0407">Ion channel</keyword>
<evidence type="ECO:0000256" key="7">
    <source>
        <dbReference type="ARBA" id="ARBA00022958"/>
    </source>
</evidence>
<evidence type="ECO:0000256" key="8">
    <source>
        <dbReference type="ARBA" id="ARBA00022989"/>
    </source>
</evidence>
<keyword evidence="15" id="KW-1185">Reference proteome</keyword>
<keyword evidence="8 12" id="KW-1133">Transmembrane helix</keyword>
<feature type="transmembrane region" description="Helical" evidence="12">
    <location>
        <begin position="21"/>
        <end position="43"/>
    </location>
</feature>
<feature type="transmembrane region" description="Helical" evidence="12">
    <location>
        <begin position="188"/>
        <end position="204"/>
    </location>
</feature>
<evidence type="ECO:0000256" key="6">
    <source>
        <dbReference type="ARBA" id="ARBA00022882"/>
    </source>
</evidence>
<evidence type="ECO:0000256" key="1">
    <source>
        <dbReference type="ARBA" id="ARBA00004141"/>
    </source>
</evidence>
<dbReference type="PRINTS" id="PR00169">
    <property type="entry name" value="KCHANNEL"/>
</dbReference>
<comment type="subcellular location">
    <subcellularLocation>
        <location evidence="1">Membrane</location>
        <topology evidence="1">Multi-pass membrane protein</topology>
    </subcellularLocation>
</comment>
<evidence type="ECO:0000256" key="10">
    <source>
        <dbReference type="ARBA" id="ARBA00023136"/>
    </source>
</evidence>